<evidence type="ECO:0000313" key="5">
    <source>
        <dbReference type="Proteomes" id="UP001152484"/>
    </source>
</evidence>
<dbReference type="PROSITE" id="PS00107">
    <property type="entry name" value="PROTEIN_KINASE_ATP"/>
    <property type="match status" value="1"/>
</dbReference>
<dbReference type="PANTHER" id="PTHR47209:SF1">
    <property type="entry name" value="OS06G0639500 PROTEIN"/>
    <property type="match status" value="1"/>
</dbReference>
<dbReference type="InterPro" id="IPR000719">
    <property type="entry name" value="Prot_kinase_dom"/>
</dbReference>
<keyword evidence="2" id="KW-1133">Transmembrane helix</keyword>
<dbReference type="SUPFAM" id="SSF56112">
    <property type="entry name" value="Protein kinase-like (PK-like)"/>
    <property type="match status" value="1"/>
</dbReference>
<keyword evidence="1" id="KW-0547">Nucleotide-binding</keyword>
<evidence type="ECO:0000256" key="2">
    <source>
        <dbReference type="SAM" id="Phobius"/>
    </source>
</evidence>
<reference evidence="4" key="1">
    <citation type="submission" date="2022-07" db="EMBL/GenBank/DDBJ databases">
        <authorList>
            <person name="Macas J."/>
            <person name="Novak P."/>
            <person name="Neumann P."/>
        </authorList>
    </citation>
    <scope>NUCLEOTIDE SEQUENCE</scope>
</reference>
<dbReference type="CDD" id="cd14014">
    <property type="entry name" value="STKc_PknB_like"/>
    <property type="match status" value="1"/>
</dbReference>
<dbReference type="InterPro" id="IPR053293">
    <property type="entry name" value="OCM_Kinase"/>
</dbReference>
<dbReference type="AlphaFoldDB" id="A0A9P0ZGT5"/>
<dbReference type="GO" id="GO:0004672">
    <property type="term" value="F:protein kinase activity"/>
    <property type="evidence" value="ECO:0007669"/>
    <property type="project" value="InterPro"/>
</dbReference>
<accession>A0A9P0ZGT5</accession>
<dbReference type="InterPro" id="IPR001245">
    <property type="entry name" value="Ser-Thr/Tyr_kinase_cat_dom"/>
</dbReference>
<keyword evidence="2" id="KW-0812">Transmembrane</keyword>
<dbReference type="EMBL" id="CAMAPE010000038">
    <property type="protein sequence ID" value="CAH9099836.1"/>
    <property type="molecule type" value="Genomic_DNA"/>
</dbReference>
<gene>
    <name evidence="4" type="ORF">CEURO_LOCUS14644</name>
</gene>
<proteinExistence type="predicted"/>
<name>A0A9P0ZGT5_CUSEU</name>
<evidence type="ECO:0000313" key="4">
    <source>
        <dbReference type="EMBL" id="CAH9099836.1"/>
    </source>
</evidence>
<evidence type="ECO:0000256" key="1">
    <source>
        <dbReference type="PROSITE-ProRule" id="PRU10141"/>
    </source>
</evidence>
<comment type="caution">
    <text evidence="4">The sequence shown here is derived from an EMBL/GenBank/DDBJ whole genome shotgun (WGS) entry which is preliminary data.</text>
</comment>
<keyword evidence="5" id="KW-1185">Reference proteome</keyword>
<dbReference type="Gene3D" id="3.30.200.20">
    <property type="entry name" value="Phosphorylase Kinase, domain 1"/>
    <property type="match status" value="1"/>
</dbReference>
<keyword evidence="2" id="KW-0472">Membrane</keyword>
<organism evidence="4 5">
    <name type="scientific">Cuscuta europaea</name>
    <name type="common">European dodder</name>
    <dbReference type="NCBI Taxonomy" id="41803"/>
    <lineage>
        <taxon>Eukaryota</taxon>
        <taxon>Viridiplantae</taxon>
        <taxon>Streptophyta</taxon>
        <taxon>Embryophyta</taxon>
        <taxon>Tracheophyta</taxon>
        <taxon>Spermatophyta</taxon>
        <taxon>Magnoliopsida</taxon>
        <taxon>eudicotyledons</taxon>
        <taxon>Gunneridae</taxon>
        <taxon>Pentapetalae</taxon>
        <taxon>asterids</taxon>
        <taxon>lamiids</taxon>
        <taxon>Solanales</taxon>
        <taxon>Convolvulaceae</taxon>
        <taxon>Cuscuteae</taxon>
        <taxon>Cuscuta</taxon>
        <taxon>Cuscuta subgen. Cuscuta</taxon>
    </lineage>
</organism>
<protein>
    <recommendedName>
        <fullName evidence="3">Protein kinase domain-containing protein</fullName>
    </recommendedName>
</protein>
<feature type="transmembrane region" description="Helical" evidence="2">
    <location>
        <begin position="543"/>
        <end position="564"/>
    </location>
</feature>
<dbReference type="InterPro" id="IPR011009">
    <property type="entry name" value="Kinase-like_dom_sf"/>
</dbReference>
<sequence length="618" mass="68900">MAGKVMGHQSKSFLGFEIVEGESDGPSVDPSLNIKLRHRIGRGVFGDVWLGTHKQSDGDHEVAVKILHPLNRDDMNVVRNRLENLFAQCKDLENVFHTQGVYVISGRLCIIMKFYEGSVGDKMAHMKGGKLPWKDVIRYGTELAQGIMKLHSKGFFVLNLKPCNFLLNEKDQAVLGDMGISYMLRGVSLFGSDRSRRLGTPNYMAPEQWEPEIRGPISFETDSWGFGCSIVEMLTGVQPWVGKSVEEIHKYVVLRQEKPYIPAGLPPAVENVLVGCFEWDLRNRPLMEDILLAFRSSQNATDSDGDWTDLGNAITLGNSKSVRYSEWFLLKDQLQMGDVVRSRKPPNSCKPESMEVPEGTIVGMQNETDRNGFVLVRVHGMHDPLRTHRSTLERVSFGYSVGDWVRLKEHHGKNHSPVGILHRIDRGGDVTVAFIGLDTFWTGVYTELQMSEAYCVGQFVKVKSDVFSPRFEWPPRKRGCEWAAGRICKVLPNGCLAVDFPGRLTFGEEGNSFLADPAEVELVSFTTCPGIVKKYQHLEDFHWAIRPIVIALGLFTAMKMGLFVGKKVGGSKCRIRCNAAKQQGGPQPGEGKTAGTAWLPPKMANVIFRDGAGPTTSR</sequence>
<dbReference type="Proteomes" id="UP001152484">
    <property type="component" value="Unassembled WGS sequence"/>
</dbReference>
<feature type="binding site" evidence="1">
    <location>
        <position position="65"/>
    </location>
    <ligand>
        <name>ATP</name>
        <dbReference type="ChEBI" id="CHEBI:30616"/>
    </ligand>
</feature>
<dbReference type="Gene3D" id="1.10.510.10">
    <property type="entry name" value="Transferase(Phosphotransferase) domain 1"/>
    <property type="match status" value="1"/>
</dbReference>
<evidence type="ECO:0000259" key="3">
    <source>
        <dbReference type="PROSITE" id="PS50011"/>
    </source>
</evidence>
<keyword evidence="1" id="KW-0067">ATP-binding</keyword>
<dbReference type="Pfam" id="PF07714">
    <property type="entry name" value="PK_Tyr_Ser-Thr"/>
    <property type="match status" value="1"/>
</dbReference>
<feature type="domain" description="Protein kinase" evidence="3">
    <location>
        <begin position="34"/>
        <end position="295"/>
    </location>
</feature>
<dbReference type="PANTHER" id="PTHR47209">
    <property type="entry name" value="OS06G0639500 PROTEIN"/>
    <property type="match status" value="1"/>
</dbReference>
<dbReference type="GO" id="GO:0005524">
    <property type="term" value="F:ATP binding"/>
    <property type="evidence" value="ECO:0007669"/>
    <property type="project" value="UniProtKB-UniRule"/>
</dbReference>
<dbReference type="OrthoDB" id="4062651at2759"/>
<dbReference type="InterPro" id="IPR017441">
    <property type="entry name" value="Protein_kinase_ATP_BS"/>
</dbReference>
<dbReference type="PROSITE" id="PS50011">
    <property type="entry name" value="PROTEIN_KINASE_DOM"/>
    <property type="match status" value="1"/>
</dbReference>